<dbReference type="AlphaFoldDB" id="A0A0F9MM62"/>
<protein>
    <recommendedName>
        <fullName evidence="2">NTP pyrophosphohydrolase MazG putative catalytic core domain-containing protein</fullName>
    </recommendedName>
</protein>
<comment type="caution">
    <text evidence="1">The sequence shown here is derived from an EMBL/GenBank/DDBJ whole genome shotgun (WGS) entry which is preliminary data.</text>
</comment>
<organism evidence="1">
    <name type="scientific">marine sediment metagenome</name>
    <dbReference type="NCBI Taxonomy" id="412755"/>
    <lineage>
        <taxon>unclassified sequences</taxon>
        <taxon>metagenomes</taxon>
        <taxon>ecological metagenomes</taxon>
    </lineage>
</organism>
<reference evidence="1" key="1">
    <citation type="journal article" date="2015" name="Nature">
        <title>Complex archaea that bridge the gap between prokaryotes and eukaryotes.</title>
        <authorList>
            <person name="Spang A."/>
            <person name="Saw J.H."/>
            <person name="Jorgensen S.L."/>
            <person name="Zaremba-Niedzwiedzka K."/>
            <person name="Martijn J."/>
            <person name="Lind A.E."/>
            <person name="van Eijk R."/>
            <person name="Schleper C."/>
            <person name="Guy L."/>
            <person name="Ettema T.J."/>
        </authorList>
    </citation>
    <scope>NUCLEOTIDE SEQUENCE</scope>
</reference>
<evidence type="ECO:0008006" key="2">
    <source>
        <dbReference type="Google" id="ProtNLM"/>
    </source>
</evidence>
<proteinExistence type="predicted"/>
<evidence type="ECO:0000313" key="1">
    <source>
        <dbReference type="EMBL" id="KKN08330.1"/>
    </source>
</evidence>
<name>A0A0F9MM62_9ZZZZ</name>
<accession>A0A0F9MM62</accession>
<sequence length="84" mass="9828">MDRAPTFELDVLEERQRQDEKWGTQRHGGNLWLTILVEEVGEISRVLLEDLGPNLLRRELIQVAAVCRAWVEHIEEALEEEPRP</sequence>
<dbReference type="EMBL" id="LAZR01004470">
    <property type="protein sequence ID" value="KKN08330.1"/>
    <property type="molecule type" value="Genomic_DNA"/>
</dbReference>
<gene>
    <name evidence="1" type="ORF">LCGC14_1057930</name>
</gene>